<evidence type="ECO:0000313" key="3">
    <source>
        <dbReference type="Proteomes" id="UP000245938"/>
    </source>
</evidence>
<dbReference type="Gene3D" id="3.90.180.10">
    <property type="entry name" value="Medium-chain alcohol dehydrogenases, catalytic domain"/>
    <property type="match status" value="1"/>
</dbReference>
<dbReference type="SUPFAM" id="SSF50129">
    <property type="entry name" value="GroES-like"/>
    <property type="match status" value="1"/>
</dbReference>
<dbReference type="GO" id="GO:0016491">
    <property type="term" value="F:oxidoreductase activity"/>
    <property type="evidence" value="ECO:0007669"/>
    <property type="project" value="InterPro"/>
</dbReference>
<comment type="caution">
    <text evidence="2">The sequence shown here is derived from an EMBL/GenBank/DDBJ whole genome shotgun (WGS) entry which is preliminary data.</text>
</comment>
<dbReference type="AlphaFoldDB" id="A0A2U3ANN7"/>
<proteinExistence type="predicted"/>
<dbReference type="InterPro" id="IPR052711">
    <property type="entry name" value="Zinc_ADH-like"/>
</dbReference>
<dbReference type="Pfam" id="PF00107">
    <property type="entry name" value="ADH_zinc_N"/>
    <property type="match status" value="1"/>
</dbReference>
<dbReference type="InterPro" id="IPR013149">
    <property type="entry name" value="ADH-like_C"/>
</dbReference>
<evidence type="ECO:0000313" key="2">
    <source>
        <dbReference type="EMBL" id="PWI26160.1"/>
    </source>
</evidence>
<gene>
    <name evidence="2" type="ORF">DEX24_04345</name>
</gene>
<sequence>MKAVFFENGQLKIADRPEPSATAGQVVVKLKAASLNRRDLYTPKRLGDKASAVILGSDGAGIIEALGEGVKNFKIGDEVIINPSLRWYEQSVVPPADFDIVSLPDDGTFAEKIAISVEQIEPKPAYLTFEEAATLGIAPLTGYRALVTKAAIQAGETLFIPGASSGVATFIIQFAKNLGARVIVTSRSADKLAAAKELGADLAINTADDWSLRLQDEVIDTVIDSVGAATFNRSLAVLKKGGKLVTFGATTADVTSFNLRDFFYGQYTLYGTTLGCRVEFRACLAHITTHKMKPVIDRVYPIEQAQQAMERLRKNQQFGKIVITM</sequence>
<dbReference type="RefSeq" id="WP_109305183.1">
    <property type="nucleotide sequence ID" value="NZ_BJUF01000008.1"/>
</dbReference>
<dbReference type="InterPro" id="IPR020843">
    <property type="entry name" value="ER"/>
</dbReference>
<dbReference type="InterPro" id="IPR013154">
    <property type="entry name" value="ADH-like_N"/>
</dbReference>
<dbReference type="SUPFAM" id="SSF51735">
    <property type="entry name" value="NAD(P)-binding Rossmann-fold domains"/>
    <property type="match status" value="1"/>
</dbReference>
<name>A0A2U3ANN7_9BACL</name>
<evidence type="ECO:0000259" key="1">
    <source>
        <dbReference type="SMART" id="SM00829"/>
    </source>
</evidence>
<dbReference type="SMART" id="SM00829">
    <property type="entry name" value="PKS_ER"/>
    <property type="match status" value="1"/>
</dbReference>
<protein>
    <submittedName>
        <fullName evidence="2">Alcohol dehydrogenase</fullName>
    </submittedName>
</protein>
<dbReference type="Gene3D" id="3.40.50.720">
    <property type="entry name" value="NAD(P)-binding Rossmann-like Domain"/>
    <property type="match status" value="1"/>
</dbReference>
<organism evidence="2 3">
    <name type="scientific">Kurthia sibirica</name>
    <dbReference type="NCBI Taxonomy" id="202750"/>
    <lineage>
        <taxon>Bacteria</taxon>
        <taxon>Bacillati</taxon>
        <taxon>Bacillota</taxon>
        <taxon>Bacilli</taxon>
        <taxon>Bacillales</taxon>
        <taxon>Caryophanaceae</taxon>
        <taxon>Kurthia</taxon>
    </lineage>
</organism>
<dbReference type="EMBL" id="QFVR01000004">
    <property type="protein sequence ID" value="PWI26160.1"/>
    <property type="molecule type" value="Genomic_DNA"/>
</dbReference>
<dbReference type="PANTHER" id="PTHR45033:SF3">
    <property type="entry name" value="DEHYDROGENASE, PUTATIVE (AFU_ORTHOLOGUE AFUA_2G13270)-RELATED"/>
    <property type="match status" value="1"/>
</dbReference>
<accession>A0A2U3ANN7</accession>
<dbReference type="OrthoDB" id="9787435at2"/>
<dbReference type="Pfam" id="PF08240">
    <property type="entry name" value="ADH_N"/>
    <property type="match status" value="1"/>
</dbReference>
<dbReference type="PANTHER" id="PTHR45033">
    <property type="match status" value="1"/>
</dbReference>
<reference evidence="2 3" key="1">
    <citation type="submission" date="2018-05" db="EMBL/GenBank/DDBJ databases">
        <title>Kurthia sibirica genome sequence.</title>
        <authorList>
            <person name="Maclea K.S."/>
            <person name="Goen A.E."/>
        </authorList>
    </citation>
    <scope>NUCLEOTIDE SEQUENCE [LARGE SCALE GENOMIC DNA]</scope>
    <source>
        <strain evidence="2 3">ATCC 49154</strain>
    </source>
</reference>
<dbReference type="Proteomes" id="UP000245938">
    <property type="component" value="Unassembled WGS sequence"/>
</dbReference>
<dbReference type="InterPro" id="IPR011032">
    <property type="entry name" value="GroES-like_sf"/>
</dbReference>
<feature type="domain" description="Enoyl reductase (ER)" evidence="1">
    <location>
        <begin position="9"/>
        <end position="323"/>
    </location>
</feature>
<dbReference type="InterPro" id="IPR036291">
    <property type="entry name" value="NAD(P)-bd_dom_sf"/>
</dbReference>
<keyword evidence="3" id="KW-1185">Reference proteome</keyword>